<dbReference type="Proteomes" id="UP000531916">
    <property type="component" value="Unassembled WGS sequence"/>
</dbReference>
<gene>
    <name evidence="1" type="ORF">E5H86_25730</name>
</gene>
<comment type="caution">
    <text evidence="1">The sequence shown here is derived from an EMBL/GenBank/DDBJ whole genome shotgun (WGS) entry which is preliminary data.</text>
</comment>
<dbReference type="EMBL" id="AASEPP010000073">
    <property type="protein sequence ID" value="EFC2249124.1"/>
    <property type="molecule type" value="Genomic_DNA"/>
</dbReference>
<organism evidence="1 2">
    <name type="scientific">Escherichia coli</name>
    <dbReference type="NCBI Taxonomy" id="562"/>
    <lineage>
        <taxon>Bacteria</taxon>
        <taxon>Pseudomonadati</taxon>
        <taxon>Pseudomonadota</taxon>
        <taxon>Gammaproteobacteria</taxon>
        <taxon>Enterobacterales</taxon>
        <taxon>Enterobacteriaceae</taxon>
        <taxon>Escherichia</taxon>
    </lineage>
</organism>
<evidence type="ECO:0000313" key="1">
    <source>
        <dbReference type="EMBL" id="EFC2249124.1"/>
    </source>
</evidence>
<dbReference type="AlphaFoldDB" id="A0A8S7IC25"/>
<evidence type="ECO:0000313" key="2">
    <source>
        <dbReference type="Proteomes" id="UP000531916"/>
    </source>
</evidence>
<name>A0A8S7IC25_ECOLX</name>
<sequence>MIKLMLILLFCPWYVFSQGYIESIVVDGARTDAKVEGDGVYNISYAHGAGGYHFQIFHSDCTGSLAMSYSYISLPQNVTINNNSYNINWHASFGEVVTVGQRVIVFSLKPDQHLRICAFVGGEGRDTPAGPISVSGIINFKELLTPGVIRLPPVTYFVGNVFANTKSEALDLLINYSDKGNPTVLYPNGDGELIIPEQCRIFDGSDKISIPMEDVPLGTKKSKRVLYTVECNSESAALKFINFRLYGQGGQEIQASPGRQELKIKMSNGSSANIRIMPLPNGKIVELPIDVTLDTTKGKCGDTEGSAILQYTLN</sequence>
<proteinExistence type="predicted"/>
<reference evidence="1 2" key="1">
    <citation type="submission" date="2019-04" db="EMBL/GenBank/DDBJ databases">
        <authorList>
            <consortium name="NARMS: The National Antimicrobial Resistance Monitoring System"/>
        </authorList>
    </citation>
    <scope>NUCLEOTIDE SEQUENCE [LARGE SCALE GENOMIC DNA]</scope>
    <source>
        <strain evidence="1 2">FSIS11919500</strain>
    </source>
</reference>
<accession>A0A8S7IC25</accession>
<protein>
    <recommendedName>
        <fullName evidence="3">Fimbrial protein</fullName>
    </recommendedName>
</protein>
<dbReference type="RefSeq" id="WP_057698581.1">
    <property type="nucleotide sequence ID" value="NZ_BFGA01000080.1"/>
</dbReference>
<evidence type="ECO:0008006" key="3">
    <source>
        <dbReference type="Google" id="ProtNLM"/>
    </source>
</evidence>